<accession>A0A8H3BUX5</accession>
<protein>
    <submittedName>
        <fullName evidence="1">Uncharacterized protein</fullName>
    </submittedName>
</protein>
<dbReference type="AlphaFoldDB" id="A0A8H3BUX5"/>
<evidence type="ECO:0000313" key="1">
    <source>
        <dbReference type="EMBL" id="CAE6464783.1"/>
    </source>
</evidence>
<proteinExistence type="predicted"/>
<dbReference type="EMBL" id="CAJMWS010000812">
    <property type="protein sequence ID" value="CAE6464783.1"/>
    <property type="molecule type" value="Genomic_DNA"/>
</dbReference>
<comment type="caution">
    <text evidence="1">The sequence shown here is derived from an EMBL/GenBank/DDBJ whole genome shotgun (WGS) entry which is preliminary data.</text>
</comment>
<sequence length="565" mass="63722">MGDPPPLWGRPLNEYVASYQFEKTKQRGIFNIDPPTTLTREAADALSALGGARDGAGPSESALSIPVTIGNIQAVLRLIHYPRTYRHLAQPSAIGGCIKLMSSIKLDGKSSPFSYEYGYLCFRVLTIVLGRCLLHRSDKLDNCILGIEQDVRMSPQRDIIQLFSHYVSISLCMELSLKNQVQLDQILGWIIVERQPKQPPLVTIPDTELLFTILWDDRKMFFKALRSTYYPGISAVIFILWHLSCREQNPNKIKFQSTALTEITFRYNLISTSDQKRALDFINMDRGTTNRVITWERDMKQVDLEDCRQVIGTYINRFEPLNPTLYEPISVLDGPIILRTVALFVTQGTEDLLPTILQVTVKHIWDEIKNPSEPTKPDVYVDAIRDTIPNYATILRNRPVFGRINYDLSQGLVDTIVNYDLIDLVARGILMLDLASGPPAHEHAGSVDYLNRVQIFYAQLAAGTVPKKVLIRDLRAFISPVAQVSELSRLVPGDPAPRPCGSYTKSRSFGANIRGAMTRSEWAASSLLALPVMTAHIVVQFVDRWTGELEALGVRTQFYALRQRR</sequence>
<evidence type="ECO:0000313" key="2">
    <source>
        <dbReference type="Proteomes" id="UP000663846"/>
    </source>
</evidence>
<reference evidence="1" key="1">
    <citation type="submission" date="2021-01" db="EMBL/GenBank/DDBJ databases">
        <authorList>
            <person name="Kaushik A."/>
        </authorList>
    </citation>
    <scope>NUCLEOTIDE SEQUENCE</scope>
    <source>
        <strain evidence="1">AG1-1C</strain>
    </source>
</reference>
<organism evidence="1 2">
    <name type="scientific">Rhizoctonia solani</name>
    <dbReference type="NCBI Taxonomy" id="456999"/>
    <lineage>
        <taxon>Eukaryota</taxon>
        <taxon>Fungi</taxon>
        <taxon>Dikarya</taxon>
        <taxon>Basidiomycota</taxon>
        <taxon>Agaricomycotina</taxon>
        <taxon>Agaricomycetes</taxon>
        <taxon>Cantharellales</taxon>
        <taxon>Ceratobasidiaceae</taxon>
        <taxon>Rhizoctonia</taxon>
    </lineage>
</organism>
<dbReference type="Proteomes" id="UP000663846">
    <property type="component" value="Unassembled WGS sequence"/>
</dbReference>
<name>A0A8H3BUX5_9AGAM</name>
<gene>
    <name evidence="1" type="ORF">RDB_LOCUS164730</name>
</gene>